<dbReference type="SUPFAM" id="SSF54373">
    <property type="entry name" value="FAD-linked reductases, C-terminal domain"/>
    <property type="match status" value="1"/>
</dbReference>
<dbReference type="InterPro" id="IPR036188">
    <property type="entry name" value="FAD/NAD-bd_sf"/>
</dbReference>
<evidence type="ECO:0000256" key="3">
    <source>
        <dbReference type="ARBA" id="ARBA00022630"/>
    </source>
</evidence>
<name>A0A0F7UIY2_NEOCL</name>
<feature type="compositionally biased region" description="Low complexity" evidence="5">
    <location>
        <begin position="852"/>
        <end position="865"/>
    </location>
</feature>
<sequence>MKKQEQETSVPHTADHSECEGGSTKPGTLPPCERGESEETGGETRERLRAEETKVYIEMRGDATSGGETVEGHRKTTGLDRHEAHTSTGRNGEVPEKWRYADCQKSDSPRTNAVVATTHRHSPTLERYPSDGNISSGSSFFPDYAQVSSLHDGGKPAKSSLTVTTARLPEARASPDISPRFRSTDSIQNSESGNRGVPCPSRDQEGQDDGPQTNRSASISTEVNWTSDCLPVLLGREKPSLARCSRCDGPSLSAPSSVALFSPSGTNVKTREACEHQRRETGTKRLTAQHTKIVTPPSPSESECNKKKNTENQRTSGPLKTTFRDDIFDWTNIISPMHVLLVAFLVCFCLVYPWMIRHSPQIAQTTDTLALYISTPFKTMFSLPHYIFTFYVTHFDPSPLRSFSIACFDPDDLPWPLRVNSFPLFRKIFSILFGFFSTVRYGLAWPGQVPIPQCESTLLPSYDFVVIGSGTAGSVVAGRLSSSFASPSPSSAPSTSRSSPSVLLIEAGSLPDLRVFSPHVIPLQTLENQRSDIDWKFVTEKQAHACKGLNRNVSFWPRGKIGGGSSVLNYMLYVRGHRDDYNSWAACVGDSTWSYEKVLPYFKRLERVTFPLDEKNQRYRGTSGPIPVSFKQPPLDPAVAAFLASGAGLGFPPQRDYNAGELEGVSPFQYNTEFGRRVTSFQSYLYTGEYEKKSRLHALFNVRATKILFDEKKRVVGVNVVKESQCAADTWGKCDVRTIGVNEEVILAGGAVQTPQLLELSGIGDPSRLQALGVDVTANLPAVGENLQDHFYTPRLFTLKKRLPADLFRSLVSEPWIQHRGDRSEQGERGEKRENDSPDNTAVNQESPGPSPSSLSLSSFSSRSVSPPPSPSAFAASSPAASSADPTVSNSPSASLWRQKLGEGPRAKLGSAVEEMLLESANRARGTRLSSIFDFLFFGKGVLATSGADAQLVTGQLVTETAEDVKREAELDPRFPSSCPRNLKLPDIQIHFFNALPESRALTQYMNLPSVVSRLVGSPLDWAEETEGAETADRDPGQEHTESERNRRQGTDDRNTKTAAPNPHGAIMLPVLLHPRSRGYVHAQSANPFQPPTIDPVYIQSERDLKALVEGLKIIDRLVAQPPFRDVIKKELLPSCDFHVPLPSRRVSTPETGAQSSSVSFSPPSPPLAFAPASASPSCSAFAPPFEFPSPPSVSPRASVSSLVAAPGTRTTTAFPVNTFSHSVEHVEFCDFVSEYRSGKRPYESVLEKLVRYFTLTLYHPVGTARMGRGRGERKAKKRTEKSGEETDDRGHSAGEREAGDSKGDEQRGQRVGDAAEERETRRRHPEGESGPQGTPAGHREAQGGDRRQARAGSEKTPPERKERQDEEVWARDAVVDSRLLVCGGECVSGLRIADASVMPHLPSGNTQAAVMMIAEKAVDFILEDRKTRLSSERRRQ</sequence>
<dbReference type="SUPFAM" id="SSF51905">
    <property type="entry name" value="FAD/NAD(P)-binding domain"/>
    <property type="match status" value="1"/>
</dbReference>
<keyword evidence="4" id="KW-0274">FAD</keyword>
<dbReference type="Gene3D" id="3.50.50.60">
    <property type="entry name" value="FAD/NAD(P)-binding domain"/>
    <property type="match status" value="2"/>
</dbReference>
<protein>
    <submittedName>
        <fullName evidence="8">Choline dehydrogenase</fullName>
    </submittedName>
</protein>
<feature type="compositionally biased region" description="Basic and acidic residues" evidence="5">
    <location>
        <begin position="33"/>
        <end position="61"/>
    </location>
</feature>
<evidence type="ECO:0000313" key="8">
    <source>
        <dbReference type="EMBL" id="CEL70024.1"/>
    </source>
</evidence>
<dbReference type="Gene3D" id="3.30.560.10">
    <property type="entry name" value="Glucose Oxidase, domain 3"/>
    <property type="match status" value="2"/>
</dbReference>
<feature type="compositionally biased region" description="Low complexity" evidence="5">
    <location>
        <begin position="872"/>
        <end position="884"/>
    </location>
</feature>
<dbReference type="EMBL" id="LN714486">
    <property type="protein sequence ID" value="CEL70024.1"/>
    <property type="molecule type" value="Genomic_DNA"/>
</dbReference>
<dbReference type="Pfam" id="PF05199">
    <property type="entry name" value="GMC_oxred_C"/>
    <property type="match status" value="2"/>
</dbReference>
<feature type="compositionally biased region" description="Polar residues" evidence="5">
    <location>
        <begin position="210"/>
        <end position="220"/>
    </location>
</feature>
<proteinExistence type="inferred from homology"/>
<keyword evidence="6" id="KW-0812">Transmembrane</keyword>
<dbReference type="InterPro" id="IPR007867">
    <property type="entry name" value="GMC_OxRtase_C"/>
</dbReference>
<feature type="region of interest" description="Disordered" evidence="5">
    <location>
        <begin position="1"/>
        <end position="220"/>
    </location>
</feature>
<evidence type="ECO:0000256" key="2">
    <source>
        <dbReference type="ARBA" id="ARBA00010790"/>
    </source>
</evidence>
<organism evidence="8">
    <name type="scientific">Neospora caninum (strain Liverpool)</name>
    <dbReference type="NCBI Taxonomy" id="572307"/>
    <lineage>
        <taxon>Eukaryota</taxon>
        <taxon>Sar</taxon>
        <taxon>Alveolata</taxon>
        <taxon>Apicomplexa</taxon>
        <taxon>Conoidasida</taxon>
        <taxon>Coccidia</taxon>
        <taxon>Eucoccidiorida</taxon>
        <taxon>Eimeriorina</taxon>
        <taxon>Sarcocystidae</taxon>
        <taxon>Neospora</taxon>
    </lineage>
</organism>
<feature type="region of interest" description="Disordered" evidence="5">
    <location>
        <begin position="819"/>
        <end position="902"/>
    </location>
</feature>
<feature type="compositionally biased region" description="Basic and acidic residues" evidence="5">
    <location>
        <begin position="1338"/>
        <end position="1368"/>
    </location>
</feature>
<dbReference type="PANTHER" id="PTHR11552:SF147">
    <property type="entry name" value="CHOLINE DEHYDROGENASE, MITOCHONDRIAL"/>
    <property type="match status" value="1"/>
</dbReference>
<keyword evidence="6" id="KW-0472">Membrane</keyword>
<feature type="compositionally biased region" description="Polar residues" evidence="5">
    <location>
        <begin position="184"/>
        <end position="193"/>
    </location>
</feature>
<keyword evidence="6" id="KW-1133">Transmembrane helix</keyword>
<keyword evidence="3" id="KW-0285">Flavoprotein</keyword>
<feature type="region of interest" description="Disordered" evidence="5">
    <location>
        <begin position="1265"/>
        <end position="1368"/>
    </location>
</feature>
<feature type="compositionally biased region" description="Basic and acidic residues" evidence="5">
    <location>
        <begin position="819"/>
        <end position="836"/>
    </location>
</feature>
<feature type="region of interest" description="Disordered" evidence="5">
    <location>
        <begin position="289"/>
        <end position="318"/>
    </location>
</feature>
<evidence type="ECO:0000256" key="4">
    <source>
        <dbReference type="ARBA" id="ARBA00022827"/>
    </source>
</evidence>
<dbReference type="InterPro" id="IPR000172">
    <property type="entry name" value="GMC_OxRdtase_N"/>
</dbReference>
<evidence type="ECO:0000256" key="5">
    <source>
        <dbReference type="SAM" id="MobiDB-lite"/>
    </source>
</evidence>
<evidence type="ECO:0000259" key="7">
    <source>
        <dbReference type="PROSITE" id="PS00624"/>
    </source>
</evidence>
<comment type="similarity">
    <text evidence="2">Belongs to the GMC oxidoreductase family.</text>
</comment>
<feature type="compositionally biased region" description="Basic and acidic residues" evidence="5">
    <location>
        <begin position="1031"/>
        <end position="1056"/>
    </location>
</feature>
<dbReference type="PROSITE" id="PS00624">
    <property type="entry name" value="GMC_OXRED_2"/>
    <property type="match status" value="1"/>
</dbReference>
<dbReference type="InterPro" id="IPR012132">
    <property type="entry name" value="GMC_OxRdtase"/>
</dbReference>
<evidence type="ECO:0000256" key="1">
    <source>
        <dbReference type="ARBA" id="ARBA00001974"/>
    </source>
</evidence>
<feature type="compositionally biased region" description="Polar residues" evidence="5">
    <location>
        <begin position="885"/>
        <end position="896"/>
    </location>
</feature>
<feature type="region of interest" description="Disordered" evidence="5">
    <location>
        <begin position="1024"/>
        <end position="1066"/>
    </location>
</feature>
<feature type="compositionally biased region" description="Basic and acidic residues" evidence="5">
    <location>
        <begin position="93"/>
        <end position="108"/>
    </location>
</feature>
<feature type="compositionally biased region" description="Basic and acidic residues" evidence="5">
    <location>
        <begin position="70"/>
        <end position="85"/>
    </location>
</feature>
<feature type="domain" description="Glucose-methanol-choline oxidoreductase N-terminal" evidence="7">
    <location>
        <begin position="750"/>
        <end position="764"/>
    </location>
</feature>
<dbReference type="PANTHER" id="PTHR11552">
    <property type="entry name" value="GLUCOSE-METHANOL-CHOLINE GMC OXIDOREDUCTASE"/>
    <property type="match status" value="1"/>
</dbReference>
<feature type="compositionally biased region" description="Basic residues" evidence="5">
    <location>
        <begin position="1268"/>
        <end position="1280"/>
    </location>
</feature>
<evidence type="ECO:0000256" key="6">
    <source>
        <dbReference type="SAM" id="Phobius"/>
    </source>
</evidence>
<dbReference type="GO" id="GO:0050660">
    <property type="term" value="F:flavin adenine dinucleotide binding"/>
    <property type="evidence" value="ECO:0007669"/>
    <property type="project" value="InterPro"/>
</dbReference>
<comment type="cofactor">
    <cofactor evidence="1">
        <name>FAD</name>
        <dbReference type="ChEBI" id="CHEBI:57692"/>
    </cofactor>
</comment>
<dbReference type="Pfam" id="PF00732">
    <property type="entry name" value="GMC_oxred_N"/>
    <property type="match status" value="1"/>
</dbReference>
<dbReference type="GO" id="GO:0016614">
    <property type="term" value="F:oxidoreductase activity, acting on CH-OH group of donors"/>
    <property type="evidence" value="ECO:0007669"/>
    <property type="project" value="InterPro"/>
</dbReference>
<feature type="transmembrane region" description="Helical" evidence="6">
    <location>
        <begin position="333"/>
        <end position="355"/>
    </location>
</feature>
<feature type="compositionally biased region" description="Basic and acidic residues" evidence="5">
    <location>
        <begin position="1281"/>
        <end position="1321"/>
    </location>
</feature>
<reference evidence="8" key="1">
    <citation type="journal article" date="2015" name="PLoS ONE">
        <title>Comprehensive Evaluation of Toxoplasma gondii VEG and Neospora caninum LIV Genomes with Tachyzoite Stage Transcriptome and Proteome Defines Novel Transcript Features.</title>
        <authorList>
            <person name="Ramaprasad A."/>
            <person name="Mourier T."/>
            <person name="Naeem R."/>
            <person name="Malas T.B."/>
            <person name="Moussa E."/>
            <person name="Panigrahi A."/>
            <person name="Vermont S.J."/>
            <person name="Otto T.D."/>
            <person name="Wastling J."/>
            <person name="Pain A."/>
        </authorList>
    </citation>
    <scope>NUCLEOTIDE SEQUENCE</scope>
    <source>
        <strain evidence="8">Liverpool</strain>
    </source>
</reference>
<accession>A0A0F7UIY2</accession>
<gene>
    <name evidence="8" type="ORF">BN1204_057150</name>
</gene>